<protein>
    <recommendedName>
        <fullName evidence="1">DUF6933 domain-containing protein</fullName>
    </recommendedName>
</protein>
<dbReference type="Pfam" id="PF22016">
    <property type="entry name" value="DUF6933"/>
    <property type="match status" value="1"/>
</dbReference>
<dbReference type="OrthoDB" id="980020at2"/>
<dbReference type="InterPro" id="IPR053864">
    <property type="entry name" value="DUF6933"/>
</dbReference>
<dbReference type="RefSeq" id="WP_111391709.1">
    <property type="nucleotide sequence ID" value="NZ_QKTX01000003.1"/>
</dbReference>
<evidence type="ECO:0000313" key="3">
    <source>
        <dbReference type="Proteomes" id="UP000248917"/>
    </source>
</evidence>
<evidence type="ECO:0000259" key="1">
    <source>
        <dbReference type="Pfam" id="PF22016"/>
    </source>
</evidence>
<accession>A0A326RWY9</accession>
<dbReference type="EMBL" id="QKTX01000003">
    <property type="protein sequence ID" value="PZV85237.1"/>
    <property type="molecule type" value="Genomic_DNA"/>
</dbReference>
<name>A0A326RWY9_9BACT</name>
<proteinExistence type="predicted"/>
<sequence length="181" mass="21387">MTLSLYSSKKLLPHLGKKFVSENPEVDPNSVHPIYCWYADVYFLNRAKYLIICNEVSRFSLCLGPYKVDPKANFMNHFKKVLEEKLKEILPDYMDYFKSINGYGRLTQTHRGAMANLSRLKIDLDYSKSYYLAFENRQLDLPLDFEDQAETFTTRNGEKGYFRPAENFVRRWNDFKSEQMG</sequence>
<keyword evidence="3" id="KW-1185">Reference proteome</keyword>
<comment type="caution">
    <text evidence="2">The sequence shown here is derived from an EMBL/GenBank/DDBJ whole genome shotgun (WGS) entry which is preliminary data.</text>
</comment>
<dbReference type="AlphaFoldDB" id="A0A326RWY9"/>
<feature type="domain" description="DUF6933" evidence="1">
    <location>
        <begin position="7"/>
        <end position="166"/>
    </location>
</feature>
<dbReference type="Proteomes" id="UP000248917">
    <property type="component" value="Unassembled WGS sequence"/>
</dbReference>
<reference evidence="2 3" key="1">
    <citation type="submission" date="2018-06" db="EMBL/GenBank/DDBJ databases">
        <title>Genomic Encyclopedia of Archaeal and Bacterial Type Strains, Phase II (KMG-II): from individual species to whole genera.</title>
        <authorList>
            <person name="Goeker M."/>
        </authorList>
    </citation>
    <scope>NUCLEOTIDE SEQUENCE [LARGE SCALE GENOMIC DNA]</scope>
    <source>
        <strain evidence="2 3">T4</strain>
    </source>
</reference>
<gene>
    <name evidence="2" type="ORF">CLV31_10327</name>
</gene>
<evidence type="ECO:0000313" key="2">
    <source>
        <dbReference type="EMBL" id="PZV85237.1"/>
    </source>
</evidence>
<organism evidence="2 3">
    <name type="scientific">Algoriphagus aquaeductus</name>
    <dbReference type="NCBI Taxonomy" id="475299"/>
    <lineage>
        <taxon>Bacteria</taxon>
        <taxon>Pseudomonadati</taxon>
        <taxon>Bacteroidota</taxon>
        <taxon>Cytophagia</taxon>
        <taxon>Cytophagales</taxon>
        <taxon>Cyclobacteriaceae</taxon>
        <taxon>Algoriphagus</taxon>
    </lineage>
</organism>